<protein>
    <recommendedName>
        <fullName evidence="3">Tsi6 domain-containing protein</fullName>
    </recommendedName>
</protein>
<proteinExistence type="predicted"/>
<evidence type="ECO:0000313" key="1">
    <source>
        <dbReference type="EMBL" id="WLR42602.1"/>
    </source>
</evidence>
<dbReference type="EMBL" id="CP129013">
    <property type="protein sequence ID" value="WLR42602.1"/>
    <property type="molecule type" value="Genomic_DNA"/>
</dbReference>
<reference evidence="1 2" key="1">
    <citation type="submission" date="2023-06" db="EMBL/GenBank/DDBJ databases">
        <title>Five Gram-positive bacteria isolated from mangrove sediments in Shenzhen, Guangdong, China.</title>
        <authorList>
            <person name="Yu S."/>
            <person name="Zheng W."/>
            <person name="Huang Y."/>
        </authorList>
    </citation>
    <scope>NUCLEOTIDE SEQUENCE [LARGE SCALE GENOMIC DNA]</scope>
    <source>
        <strain evidence="1 2">SaN35-3</strain>
    </source>
</reference>
<evidence type="ECO:0008006" key="3">
    <source>
        <dbReference type="Google" id="ProtNLM"/>
    </source>
</evidence>
<dbReference type="Proteomes" id="UP001197974">
    <property type="component" value="Chromosome"/>
</dbReference>
<evidence type="ECO:0000313" key="2">
    <source>
        <dbReference type="Proteomes" id="UP001197974"/>
    </source>
</evidence>
<keyword evidence="2" id="KW-1185">Reference proteome</keyword>
<accession>A0ABY9JVV7</accession>
<organism evidence="1 2">
    <name type="scientific">Bacillus carboniphilus</name>
    <dbReference type="NCBI Taxonomy" id="86663"/>
    <lineage>
        <taxon>Bacteria</taxon>
        <taxon>Bacillati</taxon>
        <taxon>Bacillota</taxon>
        <taxon>Bacilli</taxon>
        <taxon>Bacillales</taxon>
        <taxon>Bacillaceae</taxon>
        <taxon>Bacillus</taxon>
    </lineage>
</organism>
<name>A0ABY9JVV7_9BACI</name>
<dbReference type="RefSeq" id="WP_226543185.1">
    <property type="nucleotide sequence ID" value="NZ_CP129013.1"/>
</dbReference>
<gene>
    <name evidence="1" type="ORF">LC087_18280</name>
</gene>
<sequence length="92" mass="10878">MDLKQQLISQVTVVLAKLERDYFNEIYRSGLINLIYKRYKNTLEILENNGDVKGIFISGGVRAYLDRYSDYENPLLEEMHKAEKLYEKLRSV</sequence>